<dbReference type="GO" id="GO:0005829">
    <property type="term" value="C:cytosol"/>
    <property type="evidence" value="ECO:0007669"/>
    <property type="project" value="UniProtKB-SubCell"/>
</dbReference>
<comment type="similarity">
    <text evidence="3">Belongs to the VTS1 family.</text>
</comment>
<evidence type="ECO:0000256" key="1">
    <source>
        <dbReference type="ARBA" id="ARBA00004201"/>
    </source>
</evidence>
<name>A0A899FW40_9ASCO</name>
<dbReference type="PANTHER" id="PTHR12515">
    <property type="entry name" value="STERILE ALPHA MOTIF DOMAIN CONTAINING PROTEIN 4-RELATED"/>
    <property type="match status" value="1"/>
</dbReference>
<dbReference type="Gene3D" id="1.10.150.50">
    <property type="entry name" value="Transcription Factor, Ets-1"/>
    <property type="match status" value="1"/>
</dbReference>
<proteinExistence type="inferred from homology"/>
<dbReference type="Pfam" id="PF25479">
    <property type="entry name" value="Vts1"/>
    <property type="match status" value="1"/>
</dbReference>
<dbReference type="InterPro" id="IPR057327">
    <property type="entry name" value="Vts1_dom"/>
</dbReference>
<dbReference type="EMBL" id="CP054533">
    <property type="protein sequence ID" value="QSL64524.1"/>
    <property type="molecule type" value="Genomic_DNA"/>
</dbReference>
<evidence type="ECO:0000256" key="8">
    <source>
        <dbReference type="ARBA" id="ARBA00054767"/>
    </source>
</evidence>
<dbReference type="SMART" id="SM00454">
    <property type="entry name" value="SAM"/>
    <property type="match status" value="1"/>
</dbReference>
<comment type="subunit">
    <text evidence="6">Monomer. Binds to RNA.</text>
</comment>
<dbReference type="InterPro" id="IPR050897">
    <property type="entry name" value="SMAUG/VTS1_RNA-bind"/>
</dbReference>
<keyword evidence="11" id="KW-1185">Reference proteome</keyword>
<dbReference type="OrthoDB" id="2155283at2759"/>
<keyword evidence="4" id="KW-0963">Cytoplasm</keyword>
<comment type="function">
    <text evidence="8">RNA-binding protein involved in post-transcriptional regulation through transcript degradation.</text>
</comment>
<sequence>MMSVTPTLEHDKSSFKHLSSKIQPNYQITSSFDLSNFNSPLSGRNNRPTSEVFIRTPQKTQIPEVAAFDKWLEDLQSYENTLEEMASASLDQNFKEELGAIEQWFSVLSEAERTAALYTLLHQTTQVQIRFFITILQQMAHNDPMNAFLSPTNLDKDAMQNNLSGAMSQINHDRRNTIIMKLLSPSINHSSSKIQNGSYLDAKAANTMFPNSSSSLTNQKTRLNTNCNTSVLTDTHNQDTTPMRNNNSPIMLKQDASSSPLWSQPLNKISENTPLKFNRPKSADIEKNQDTQQLNSLAAHNLSSNPDYGEFSPFSPGGNWASMVNTPLIPMFSQTPLQSNDLKAATSKLSSLSLNTQNNDTVILDTDVKNQHPTNVLMYMEHGHLMQMSSQRSVSSPLLSRKISSKSDSSIPPGFSEPSGWHMPISYSNGYLAPFDVSSPLLATEEYISDNSDAIIANRKAKRFVSKPPENPVNDLLLNDIPAWLRGLRLHKYSDNLGSMNWKELIEMTDEQLEMKGVSALGARRKLLKSFDQIKEARNLVHTKYLKIIKSNNTK</sequence>
<evidence type="ECO:0000256" key="5">
    <source>
        <dbReference type="ARBA" id="ARBA00022884"/>
    </source>
</evidence>
<dbReference type="GO" id="GO:0000932">
    <property type="term" value="C:P-body"/>
    <property type="evidence" value="ECO:0007669"/>
    <property type="project" value="UniProtKB-SubCell"/>
</dbReference>
<dbReference type="SUPFAM" id="SSF47769">
    <property type="entry name" value="SAM/Pointed domain"/>
    <property type="match status" value="1"/>
</dbReference>
<keyword evidence="5" id="KW-0694">RNA-binding</keyword>
<dbReference type="InterPro" id="IPR037635">
    <property type="entry name" value="VTS1_SAM"/>
</dbReference>
<comment type="subcellular location">
    <subcellularLocation>
        <location evidence="1">Cytoplasm</location>
        <location evidence="1">P-body</location>
    </subcellularLocation>
    <subcellularLocation>
        <location evidence="2">Cytoplasm</location>
        <location evidence="2">Cytosol</location>
    </subcellularLocation>
</comment>
<evidence type="ECO:0000313" key="11">
    <source>
        <dbReference type="Proteomes" id="UP000663699"/>
    </source>
</evidence>
<dbReference type="CDD" id="cd09556">
    <property type="entry name" value="SAM_VTS1_fungal"/>
    <property type="match status" value="1"/>
</dbReference>
<dbReference type="InterPro" id="IPR013761">
    <property type="entry name" value="SAM/pointed_sf"/>
</dbReference>
<reference evidence="10" key="1">
    <citation type="submission" date="2020-06" db="EMBL/GenBank/DDBJ databases">
        <title>Genomes of multiple members of Pneumocystis genus reveal paths to human pathogen Pneumocystis jirovecii.</title>
        <authorList>
            <person name="Cisse O.H."/>
            <person name="Ma L."/>
            <person name="Dekker J."/>
            <person name="Khil P."/>
            <person name="Jo J."/>
            <person name="Brenchley J."/>
            <person name="Blair R."/>
            <person name="Pahar B."/>
            <person name="Chabe M."/>
            <person name="Van Rompay K.A."/>
            <person name="Keesler R."/>
            <person name="Sukura A."/>
            <person name="Hirsch V."/>
            <person name="Kutty G."/>
            <person name="Liu Y."/>
            <person name="Peng L."/>
            <person name="Chen J."/>
            <person name="Song J."/>
            <person name="Weissenbacher-Lang C."/>
            <person name="Xu J."/>
            <person name="Upham N.S."/>
            <person name="Stajich J.E."/>
            <person name="Cuomo C.A."/>
            <person name="Cushion M.T."/>
            <person name="Kovacs J.A."/>
        </authorList>
    </citation>
    <scope>NUCLEOTIDE SEQUENCE</scope>
    <source>
        <strain evidence="10">2A</strain>
    </source>
</reference>
<dbReference type="PANTHER" id="PTHR12515:SF5">
    <property type="entry name" value="PROTEIN SMAUG"/>
    <property type="match status" value="1"/>
</dbReference>
<accession>A0A899FW40</accession>
<evidence type="ECO:0000256" key="7">
    <source>
        <dbReference type="ARBA" id="ARBA00024136"/>
    </source>
</evidence>
<dbReference type="GO" id="GO:0003729">
    <property type="term" value="F:mRNA binding"/>
    <property type="evidence" value="ECO:0007669"/>
    <property type="project" value="InterPro"/>
</dbReference>
<dbReference type="InterPro" id="IPR001660">
    <property type="entry name" value="SAM"/>
</dbReference>
<evidence type="ECO:0000313" key="10">
    <source>
        <dbReference type="EMBL" id="QSL64524.1"/>
    </source>
</evidence>
<evidence type="ECO:0000256" key="3">
    <source>
        <dbReference type="ARBA" id="ARBA00007325"/>
    </source>
</evidence>
<dbReference type="Pfam" id="PF07647">
    <property type="entry name" value="SAM_2"/>
    <property type="match status" value="1"/>
</dbReference>
<evidence type="ECO:0000256" key="2">
    <source>
        <dbReference type="ARBA" id="ARBA00004514"/>
    </source>
</evidence>
<organism evidence="10 11">
    <name type="scientific">Pneumocystis wakefieldiae</name>
    <dbReference type="NCBI Taxonomy" id="38082"/>
    <lineage>
        <taxon>Eukaryota</taxon>
        <taxon>Fungi</taxon>
        <taxon>Dikarya</taxon>
        <taxon>Ascomycota</taxon>
        <taxon>Taphrinomycotina</taxon>
        <taxon>Pneumocystomycetes</taxon>
        <taxon>Pneumocystaceae</taxon>
        <taxon>Pneumocystis</taxon>
    </lineage>
</organism>
<gene>
    <name evidence="10" type="ORF">MERGE_001825</name>
</gene>
<evidence type="ECO:0000259" key="9">
    <source>
        <dbReference type="PROSITE" id="PS50105"/>
    </source>
</evidence>
<dbReference type="GO" id="GO:0000289">
    <property type="term" value="P:nuclear-transcribed mRNA poly(A) tail shortening"/>
    <property type="evidence" value="ECO:0007669"/>
    <property type="project" value="TreeGrafter"/>
</dbReference>
<evidence type="ECO:0000256" key="4">
    <source>
        <dbReference type="ARBA" id="ARBA00022490"/>
    </source>
</evidence>
<protein>
    <recommendedName>
        <fullName evidence="7">RNA-binding protein VTS1</fullName>
    </recommendedName>
</protein>
<feature type="domain" description="SAM" evidence="9">
    <location>
        <begin position="479"/>
        <end position="537"/>
    </location>
</feature>
<dbReference type="PROSITE" id="PS50105">
    <property type="entry name" value="SAM_DOMAIN"/>
    <property type="match status" value="1"/>
</dbReference>
<evidence type="ECO:0000256" key="6">
    <source>
        <dbReference type="ARBA" id="ARBA00024046"/>
    </source>
</evidence>
<dbReference type="AlphaFoldDB" id="A0A899FW40"/>
<dbReference type="Proteomes" id="UP000663699">
    <property type="component" value="Chromosome 2"/>
</dbReference>